<keyword evidence="3" id="KW-1185">Reference proteome</keyword>
<name>A0A8J5SZ75_ZIZPA</name>
<gene>
    <name evidence="2" type="ORF">GUJ93_ZPchr0010g11189</name>
</gene>
<sequence length="74" mass="7612">MMTSGKRADADALSLGNLGDAPRVPHPTGIPVPRGIGAKQILLLRDAGSAACDASPGRAEEKREQAVETNFAGE</sequence>
<evidence type="ECO:0000313" key="2">
    <source>
        <dbReference type="EMBL" id="KAG8083891.1"/>
    </source>
</evidence>
<dbReference type="AlphaFoldDB" id="A0A8J5SZ75"/>
<reference evidence="2" key="1">
    <citation type="journal article" date="2021" name="bioRxiv">
        <title>Whole Genome Assembly and Annotation of Northern Wild Rice, Zizania palustris L., Supports a Whole Genome Duplication in the Zizania Genus.</title>
        <authorList>
            <person name="Haas M."/>
            <person name="Kono T."/>
            <person name="Macchietto M."/>
            <person name="Millas R."/>
            <person name="McGilp L."/>
            <person name="Shao M."/>
            <person name="Duquette J."/>
            <person name="Hirsch C.N."/>
            <person name="Kimball J."/>
        </authorList>
    </citation>
    <scope>NUCLEOTIDE SEQUENCE</scope>
    <source>
        <tissue evidence="2">Fresh leaf tissue</tissue>
    </source>
</reference>
<reference evidence="2" key="2">
    <citation type="submission" date="2021-02" db="EMBL/GenBank/DDBJ databases">
        <authorList>
            <person name="Kimball J.A."/>
            <person name="Haas M.W."/>
            <person name="Macchietto M."/>
            <person name="Kono T."/>
            <person name="Duquette J."/>
            <person name="Shao M."/>
        </authorList>
    </citation>
    <scope>NUCLEOTIDE SEQUENCE</scope>
    <source>
        <tissue evidence="2">Fresh leaf tissue</tissue>
    </source>
</reference>
<evidence type="ECO:0000313" key="3">
    <source>
        <dbReference type="Proteomes" id="UP000729402"/>
    </source>
</evidence>
<proteinExistence type="predicted"/>
<accession>A0A8J5SZ75</accession>
<dbReference type="EMBL" id="JAAALK010000082">
    <property type="protein sequence ID" value="KAG8083891.1"/>
    <property type="molecule type" value="Genomic_DNA"/>
</dbReference>
<feature type="region of interest" description="Disordered" evidence="1">
    <location>
        <begin position="52"/>
        <end position="74"/>
    </location>
</feature>
<protein>
    <submittedName>
        <fullName evidence="2">Uncharacterized protein</fullName>
    </submittedName>
</protein>
<feature type="region of interest" description="Disordered" evidence="1">
    <location>
        <begin position="1"/>
        <end position="33"/>
    </location>
</feature>
<dbReference type="Proteomes" id="UP000729402">
    <property type="component" value="Unassembled WGS sequence"/>
</dbReference>
<comment type="caution">
    <text evidence="2">The sequence shown here is derived from an EMBL/GenBank/DDBJ whole genome shotgun (WGS) entry which is preliminary data.</text>
</comment>
<organism evidence="2 3">
    <name type="scientific">Zizania palustris</name>
    <name type="common">Northern wild rice</name>
    <dbReference type="NCBI Taxonomy" id="103762"/>
    <lineage>
        <taxon>Eukaryota</taxon>
        <taxon>Viridiplantae</taxon>
        <taxon>Streptophyta</taxon>
        <taxon>Embryophyta</taxon>
        <taxon>Tracheophyta</taxon>
        <taxon>Spermatophyta</taxon>
        <taxon>Magnoliopsida</taxon>
        <taxon>Liliopsida</taxon>
        <taxon>Poales</taxon>
        <taxon>Poaceae</taxon>
        <taxon>BOP clade</taxon>
        <taxon>Oryzoideae</taxon>
        <taxon>Oryzeae</taxon>
        <taxon>Zizaniinae</taxon>
        <taxon>Zizania</taxon>
    </lineage>
</organism>
<evidence type="ECO:0000256" key="1">
    <source>
        <dbReference type="SAM" id="MobiDB-lite"/>
    </source>
</evidence>
<feature type="compositionally biased region" description="Basic and acidic residues" evidence="1">
    <location>
        <begin position="1"/>
        <end position="10"/>
    </location>
</feature>